<dbReference type="InterPro" id="IPR017871">
    <property type="entry name" value="ABC_transporter-like_CS"/>
</dbReference>
<reference evidence="6 7" key="1">
    <citation type="submission" date="2020-10" db="EMBL/GenBank/DDBJ databases">
        <title>Degradation of 1,4-Dioxane by Xanthobacter sp. YN2, via a Novel Group-2 Soluble Di-Iron Monooxygenase.</title>
        <authorList>
            <person name="Ma F."/>
            <person name="Wang Y."/>
            <person name="Yang J."/>
            <person name="Guo H."/>
            <person name="Su D."/>
            <person name="Yu L."/>
        </authorList>
    </citation>
    <scope>NUCLEOTIDE SEQUENCE [LARGE SCALE GENOMIC DNA]</scope>
    <source>
        <strain evidence="6 7">YN2</strain>
    </source>
</reference>
<dbReference type="Proteomes" id="UP000596427">
    <property type="component" value="Chromosome"/>
</dbReference>
<dbReference type="RefSeq" id="WP_203194217.1">
    <property type="nucleotide sequence ID" value="NZ_CP063362.1"/>
</dbReference>
<proteinExistence type="inferred from homology"/>
<evidence type="ECO:0000256" key="3">
    <source>
        <dbReference type="ARBA" id="ARBA00022741"/>
    </source>
</evidence>
<evidence type="ECO:0000256" key="1">
    <source>
        <dbReference type="ARBA" id="ARBA00005417"/>
    </source>
</evidence>
<gene>
    <name evidence="6" type="ORF">EZH22_02440</name>
</gene>
<keyword evidence="2" id="KW-0813">Transport</keyword>
<dbReference type="PROSITE" id="PS50893">
    <property type="entry name" value="ABC_TRANSPORTER_2"/>
    <property type="match status" value="1"/>
</dbReference>
<dbReference type="GO" id="GO:0005524">
    <property type="term" value="F:ATP binding"/>
    <property type="evidence" value="ECO:0007669"/>
    <property type="project" value="UniProtKB-KW"/>
</dbReference>
<dbReference type="SUPFAM" id="SSF52540">
    <property type="entry name" value="P-loop containing nucleoside triphosphate hydrolases"/>
    <property type="match status" value="1"/>
</dbReference>
<dbReference type="KEGG" id="xdi:EZH22_02440"/>
<feature type="domain" description="ABC transporter" evidence="5">
    <location>
        <begin position="20"/>
        <end position="251"/>
    </location>
</feature>
<dbReference type="PANTHER" id="PTHR42788">
    <property type="entry name" value="TAURINE IMPORT ATP-BINDING PROTEIN-RELATED"/>
    <property type="match status" value="1"/>
</dbReference>
<dbReference type="Pfam" id="PF00005">
    <property type="entry name" value="ABC_tran"/>
    <property type="match status" value="1"/>
</dbReference>
<dbReference type="SMART" id="SM00382">
    <property type="entry name" value="AAA"/>
    <property type="match status" value="1"/>
</dbReference>
<accession>A0A974PPG0</accession>
<dbReference type="InterPro" id="IPR003593">
    <property type="entry name" value="AAA+_ATPase"/>
</dbReference>
<dbReference type="Gene3D" id="3.40.50.300">
    <property type="entry name" value="P-loop containing nucleotide triphosphate hydrolases"/>
    <property type="match status" value="1"/>
</dbReference>
<dbReference type="AlphaFoldDB" id="A0A974PPG0"/>
<keyword evidence="3" id="KW-0547">Nucleotide-binding</keyword>
<evidence type="ECO:0000256" key="4">
    <source>
        <dbReference type="ARBA" id="ARBA00022840"/>
    </source>
</evidence>
<comment type="similarity">
    <text evidence="1">Belongs to the ABC transporter superfamily.</text>
</comment>
<protein>
    <submittedName>
        <fullName evidence="6">ABC transporter ATP-binding protein</fullName>
    </submittedName>
</protein>
<evidence type="ECO:0000313" key="7">
    <source>
        <dbReference type="Proteomes" id="UP000596427"/>
    </source>
</evidence>
<dbReference type="InterPro" id="IPR003439">
    <property type="entry name" value="ABC_transporter-like_ATP-bd"/>
</dbReference>
<keyword evidence="7" id="KW-1185">Reference proteome</keyword>
<dbReference type="PANTHER" id="PTHR42788:SF13">
    <property type="entry name" value="ALIPHATIC SULFONATES IMPORT ATP-BINDING PROTEIN SSUB"/>
    <property type="match status" value="1"/>
</dbReference>
<dbReference type="GO" id="GO:0016887">
    <property type="term" value="F:ATP hydrolysis activity"/>
    <property type="evidence" value="ECO:0007669"/>
    <property type="project" value="InterPro"/>
</dbReference>
<dbReference type="InterPro" id="IPR027417">
    <property type="entry name" value="P-loop_NTPase"/>
</dbReference>
<evidence type="ECO:0000313" key="6">
    <source>
        <dbReference type="EMBL" id="QRG07305.1"/>
    </source>
</evidence>
<evidence type="ECO:0000259" key="5">
    <source>
        <dbReference type="PROSITE" id="PS50893"/>
    </source>
</evidence>
<dbReference type="PROSITE" id="PS00211">
    <property type="entry name" value="ABC_TRANSPORTER_1"/>
    <property type="match status" value="1"/>
</dbReference>
<dbReference type="InterPro" id="IPR050166">
    <property type="entry name" value="ABC_transporter_ATP-bind"/>
</dbReference>
<organism evidence="6 7">
    <name type="scientific">Xanthobacter dioxanivorans</name>
    <dbReference type="NCBI Taxonomy" id="2528964"/>
    <lineage>
        <taxon>Bacteria</taxon>
        <taxon>Pseudomonadati</taxon>
        <taxon>Pseudomonadota</taxon>
        <taxon>Alphaproteobacteria</taxon>
        <taxon>Hyphomicrobiales</taxon>
        <taxon>Xanthobacteraceae</taxon>
        <taxon>Xanthobacter</taxon>
    </lineage>
</organism>
<name>A0A974PPG0_9HYPH</name>
<keyword evidence="4 6" id="KW-0067">ATP-binding</keyword>
<dbReference type="EMBL" id="CP063362">
    <property type="protein sequence ID" value="QRG07305.1"/>
    <property type="molecule type" value="Genomic_DNA"/>
</dbReference>
<dbReference type="CDD" id="cd03293">
    <property type="entry name" value="ABC_NrtD_SsuB_transporters"/>
    <property type="match status" value="1"/>
</dbReference>
<sequence length="271" mass="29758">MSTTLATASASSPAEPFNAITARAVRKVYATPSGAVEAVAEASFSIARGDFVSILGPSGCGKSTLMLMVAGLEPATSGAITLDGLPVNGPRTSAGMMFQDPTLLPWRSVLENVLFPVSMCRPVMPDDRARAEQLLRMVDLWHFRERRPRELSGGMRQRVALARALINDPRILLMDEPFSALDAITRDEMGLALARIWDTTRKTAIFITHSIREAIFLSDRILVMGRRPSTIVEDIRVPFARPRAPEIEADPAFNELYLHLKASIHRAPPLQ</sequence>
<evidence type="ECO:0000256" key="2">
    <source>
        <dbReference type="ARBA" id="ARBA00022448"/>
    </source>
</evidence>